<evidence type="ECO:0000313" key="2">
    <source>
        <dbReference type="EMBL" id="MFD0944208.1"/>
    </source>
</evidence>
<sequence>MLERLALHPRKMIQLDELEQYIVHDSYEQFAHQILELQQKHILKPVIASGQTNQTPPLFYKYRIEKSKWQQMKQIEIEQLQLQLHSALSLDDYYRLPLEQLKKDKPWIEKINHFIKHTSFPLTPASAPERSQMLVGDEKWIQYRGGQSLLERLGIYEKLAIQVSREPLWMAVNRYSLFQETQYHLIVENKATYEGLLPVLEHTCFSSLIYGGGYGIVGSLRSFESQLPLEGVKSIFYYFGDLDFTGIAIWHTLIKQRSIRIATSFYKEILKKEGKLIPTEQLRNEEAITAFLQFFDEREQQQIENLLQRRYYLSQENLTSNQLQRIWLHMSEELKGGL</sequence>
<keyword evidence="3" id="KW-1185">Reference proteome</keyword>
<name>A0ABW3H1I3_9BACL</name>
<organism evidence="2 3">
    <name type="scientific">Savagea faecisuis</name>
    <dbReference type="NCBI Taxonomy" id="1274803"/>
    <lineage>
        <taxon>Bacteria</taxon>
        <taxon>Bacillati</taxon>
        <taxon>Bacillota</taxon>
        <taxon>Bacilli</taxon>
        <taxon>Bacillales</taxon>
        <taxon>Caryophanaceae</taxon>
        <taxon>Savagea</taxon>
    </lineage>
</organism>
<dbReference type="InterPro" id="IPR024534">
    <property type="entry name" value="JetD_C"/>
</dbReference>
<dbReference type="Pfam" id="PF09983">
    <property type="entry name" value="JetD_C"/>
    <property type="match status" value="1"/>
</dbReference>
<feature type="domain" description="Wadjet protein JetD C-terminal" evidence="1">
    <location>
        <begin position="176"/>
        <end position="323"/>
    </location>
</feature>
<dbReference type="EMBL" id="JBHTJF010000035">
    <property type="protein sequence ID" value="MFD0944208.1"/>
    <property type="molecule type" value="Genomic_DNA"/>
</dbReference>
<reference evidence="3" key="1">
    <citation type="journal article" date="2019" name="Int. J. Syst. Evol. Microbiol.">
        <title>The Global Catalogue of Microorganisms (GCM) 10K type strain sequencing project: providing services to taxonomists for standard genome sequencing and annotation.</title>
        <authorList>
            <consortium name="The Broad Institute Genomics Platform"/>
            <consortium name="The Broad Institute Genome Sequencing Center for Infectious Disease"/>
            <person name="Wu L."/>
            <person name="Ma J."/>
        </authorList>
    </citation>
    <scope>NUCLEOTIDE SEQUENCE [LARGE SCALE GENOMIC DNA]</scope>
    <source>
        <strain evidence="3">CCUG 63563</strain>
    </source>
</reference>
<gene>
    <name evidence="2" type="ORF">ACFQ0V_10690</name>
</gene>
<protein>
    <submittedName>
        <fullName evidence="2">Wadjet anti-phage system protein JetD domain-containing protein</fullName>
    </submittedName>
</protein>
<comment type="caution">
    <text evidence="2">The sequence shown here is derived from an EMBL/GenBank/DDBJ whole genome shotgun (WGS) entry which is preliminary data.</text>
</comment>
<evidence type="ECO:0000259" key="1">
    <source>
        <dbReference type="Pfam" id="PF09983"/>
    </source>
</evidence>
<evidence type="ECO:0000313" key="3">
    <source>
        <dbReference type="Proteomes" id="UP001596976"/>
    </source>
</evidence>
<proteinExistence type="predicted"/>
<dbReference type="RefSeq" id="WP_381013243.1">
    <property type="nucleotide sequence ID" value="NZ_JBHTJF010000035.1"/>
</dbReference>
<accession>A0ABW3H1I3</accession>
<dbReference type="Proteomes" id="UP001596976">
    <property type="component" value="Unassembled WGS sequence"/>
</dbReference>